<dbReference type="EMBL" id="JAOPJF010000007">
    <property type="protein sequence ID" value="KAK1148459.1"/>
    <property type="molecule type" value="Genomic_DNA"/>
</dbReference>
<proteinExistence type="predicted"/>
<dbReference type="Proteomes" id="UP001177260">
    <property type="component" value="Unassembled WGS sequence"/>
</dbReference>
<evidence type="ECO:0000313" key="1">
    <source>
        <dbReference type="EMBL" id="KAK1148459.1"/>
    </source>
</evidence>
<evidence type="ECO:0000313" key="2">
    <source>
        <dbReference type="Proteomes" id="UP001177260"/>
    </source>
</evidence>
<name>A0ACC3BCI2_9EURO</name>
<accession>A0ACC3BCI2</accession>
<gene>
    <name evidence="1" type="ORF">N8T08_009464</name>
</gene>
<sequence length="241" mass="27930">MTPEFARHPIDRSFDPDSSMEFRDYHPIQDQAHWWTPFYCALEILDYLEDYAVGEYRKNVRPKALSLVELRGLEHVRHPNPLGLFTTFYGTYSLTSGAWSAKIFIEPERIDGKRVHPHLTLGVLQHVNGQEGTMLYGELDPIITMMYARSQQPDVPKEAEEALFEPEAMPEFEPKAFMSEDRFPILLLSFLGPQHGRVFYACMDGDQLVIRQSRLYDFRKLESAPFDLFSRLLLSQPLPTS</sequence>
<keyword evidence="2" id="KW-1185">Reference proteome</keyword>
<protein>
    <submittedName>
        <fullName evidence="1">Uncharacterized protein</fullName>
    </submittedName>
</protein>
<organism evidence="1 2">
    <name type="scientific">Aspergillus melleus</name>
    <dbReference type="NCBI Taxonomy" id="138277"/>
    <lineage>
        <taxon>Eukaryota</taxon>
        <taxon>Fungi</taxon>
        <taxon>Dikarya</taxon>
        <taxon>Ascomycota</taxon>
        <taxon>Pezizomycotina</taxon>
        <taxon>Eurotiomycetes</taxon>
        <taxon>Eurotiomycetidae</taxon>
        <taxon>Eurotiales</taxon>
        <taxon>Aspergillaceae</taxon>
        <taxon>Aspergillus</taxon>
        <taxon>Aspergillus subgen. Circumdati</taxon>
    </lineage>
</organism>
<comment type="caution">
    <text evidence="1">The sequence shown here is derived from an EMBL/GenBank/DDBJ whole genome shotgun (WGS) entry which is preliminary data.</text>
</comment>
<reference evidence="1 2" key="1">
    <citation type="journal article" date="2023" name="ACS Omega">
        <title>Identification of the Neoaspergillic Acid Biosynthesis Gene Cluster by Establishing an In Vitro CRISPR-Ribonucleoprotein Genetic System in Aspergillus melleus.</title>
        <authorList>
            <person name="Yuan B."/>
            <person name="Grau M.F."/>
            <person name="Murata R.M."/>
            <person name="Torok T."/>
            <person name="Venkateswaran K."/>
            <person name="Stajich J.E."/>
            <person name="Wang C.C.C."/>
        </authorList>
    </citation>
    <scope>NUCLEOTIDE SEQUENCE [LARGE SCALE GENOMIC DNA]</scope>
    <source>
        <strain evidence="1 2">IMV 1140</strain>
    </source>
</reference>